<feature type="region of interest" description="Disordered" evidence="1">
    <location>
        <begin position="1"/>
        <end position="54"/>
    </location>
</feature>
<dbReference type="InterPro" id="IPR038522">
    <property type="entry name" value="T4/T6SS_DotU_sf"/>
</dbReference>
<proteinExistence type="predicted"/>
<dbReference type="Proteomes" id="UP000185146">
    <property type="component" value="Chromosome"/>
</dbReference>
<organism evidence="4 5">
    <name type="scientific">Pseudomonas putida</name>
    <name type="common">Arthrobacter siderocapsulatus</name>
    <dbReference type="NCBI Taxonomy" id="303"/>
    <lineage>
        <taxon>Bacteria</taxon>
        <taxon>Pseudomonadati</taxon>
        <taxon>Pseudomonadota</taxon>
        <taxon>Gammaproteobacteria</taxon>
        <taxon>Pseudomonadales</taxon>
        <taxon>Pseudomonadaceae</taxon>
        <taxon>Pseudomonas</taxon>
    </lineage>
</organism>
<dbReference type="PANTHER" id="PTHR38033:SF1">
    <property type="entry name" value="DOTU FAMILY TYPE IV_VI SECRETION SYSTEM PROTEIN"/>
    <property type="match status" value="1"/>
</dbReference>
<dbReference type="Gene3D" id="1.25.40.590">
    <property type="entry name" value="Type IV / VI secretion system, DotU"/>
    <property type="match status" value="1"/>
</dbReference>
<reference evidence="4 5" key="1">
    <citation type="submission" date="2016-12" db="EMBL/GenBank/DDBJ databases">
        <title>Draft Genome Sequence of Mercury Resistant Pseudomonas DRA525.</title>
        <authorList>
            <person name="Drace K.M."/>
        </authorList>
    </citation>
    <scope>NUCLEOTIDE SEQUENCE [LARGE SCALE GENOMIC DNA]</scope>
    <source>
        <strain evidence="4 5">DRA525</strain>
    </source>
</reference>
<accession>A0A1L5PSA7</accession>
<evidence type="ECO:0000313" key="5">
    <source>
        <dbReference type="Proteomes" id="UP000185146"/>
    </source>
</evidence>
<keyword evidence="2" id="KW-0472">Membrane</keyword>
<keyword evidence="2" id="KW-0812">Transmembrane</keyword>
<name>A0A1L5PSA7_PSEPU</name>
<dbReference type="InterPro" id="IPR017732">
    <property type="entry name" value="T4/T6SS_DotU"/>
</dbReference>
<evidence type="ECO:0000259" key="3">
    <source>
        <dbReference type="Pfam" id="PF09850"/>
    </source>
</evidence>
<dbReference type="NCBIfam" id="NF038228">
    <property type="entry name" value="IcmH_DotU_IVB"/>
    <property type="match status" value="1"/>
</dbReference>
<evidence type="ECO:0000256" key="1">
    <source>
        <dbReference type="SAM" id="MobiDB-lite"/>
    </source>
</evidence>
<feature type="transmembrane region" description="Helical" evidence="2">
    <location>
        <begin position="249"/>
        <end position="271"/>
    </location>
</feature>
<gene>
    <name evidence="4" type="ORF">BL240_16560</name>
</gene>
<evidence type="ECO:0000256" key="2">
    <source>
        <dbReference type="SAM" id="Phobius"/>
    </source>
</evidence>
<keyword evidence="2" id="KW-1133">Transmembrane helix</keyword>
<dbReference type="AlphaFoldDB" id="A0A1L5PSA7"/>
<protein>
    <submittedName>
        <fullName evidence="4">Type VI secretion system protein</fullName>
    </submittedName>
</protein>
<sequence length="290" mass="32751">MPGPSAVRPGKSQAANAAHDVTESSLHAMLDVPGGTDSPYPPGQGKRADHQGYPADPDFRLRGGFANLMLDAANPLFGLVIRLRTLDDLPNIEQVHKALQTQVSAIREEIQQHGYSAVHLEVYSYALCLYLDEAVMSRPWGNNSCWSHEPLLSIFHDETQGGEKIFVLLERLMQSPKEFQDVLEFLYFCFCLGLKGKYALDPKCDEIINALISRMHKVIRELRGPTPEFVGDPYTNVVHRPHRRLRREWPWWSPLVISAIAMVCAYCYYSYRLSLITAEVLESLNGVLQQ</sequence>
<feature type="domain" description="Type IV / VI secretion system DotU" evidence="3">
    <location>
        <begin position="69"/>
        <end position="271"/>
    </location>
</feature>
<dbReference type="RefSeq" id="WP_075045568.1">
    <property type="nucleotide sequence ID" value="NZ_CP018743.1"/>
</dbReference>
<dbReference type="PANTHER" id="PTHR38033">
    <property type="entry name" value="MEMBRANE PROTEIN-RELATED"/>
    <property type="match status" value="1"/>
</dbReference>
<dbReference type="NCBIfam" id="TIGR03349">
    <property type="entry name" value="IV_VI_DotU"/>
    <property type="match status" value="1"/>
</dbReference>
<evidence type="ECO:0000313" key="4">
    <source>
        <dbReference type="EMBL" id="APO82975.1"/>
    </source>
</evidence>
<dbReference type="Pfam" id="PF09850">
    <property type="entry name" value="DotU"/>
    <property type="match status" value="1"/>
</dbReference>
<dbReference type="EMBL" id="CP018743">
    <property type="protein sequence ID" value="APO82975.1"/>
    <property type="molecule type" value="Genomic_DNA"/>
</dbReference>